<dbReference type="EMBL" id="JAEHOC010000038">
    <property type="protein sequence ID" value="KAG2427842.1"/>
    <property type="molecule type" value="Genomic_DNA"/>
</dbReference>
<dbReference type="PROSITE" id="PS50966">
    <property type="entry name" value="ZF_SWIM"/>
    <property type="match status" value="1"/>
</dbReference>
<feature type="region of interest" description="Disordered" evidence="9">
    <location>
        <begin position="2979"/>
        <end position="3017"/>
    </location>
</feature>
<dbReference type="OrthoDB" id="542848at2759"/>
<evidence type="ECO:0000256" key="4">
    <source>
        <dbReference type="ARBA" id="ARBA00022989"/>
    </source>
</evidence>
<sequence length="4127" mass="428076">MMLNDPSASREMRSAAQQRQQQLEAGAVQGAGAVRSSHRQGHPSPRPPPSPARAVSPPQHEAGSPGQGQYGADGQRNRSSEISEQYYNTYRLRKHREAQGVPDHRYSQPRSLGVHAPIQQKYFSFDEAHPAIATEHCLRSPGQNHLLEAERQKMQQAKMRAARMAARDRMLSPTPTTQQLAADVDRLARVREAGRARLRQLEREGQALRQETSQIQQRAMDAIARAEAITVASGLPPSRSPSPSPSPARHYARRSRSPSPAAYYSGGGGGGGGGYGRGGFGPPPRAYSRSPSPSPGRQRPVSASPYGYYGAEAEGAYYSGGGAEGGAAGYRPVSAPPPPPVSPPPGPHHGGSGHPVVAPAMPMSPPPGPAEAQYILDMINQVERLPQHAQVPVASNTSGVASGSEAPEREADHLARASAIFNSRAPLGMMDDAETRIAIGAYDKTRYEEYQRQVDLEMQRRAVDGGYDSDVDRDEAAAMLVEQPQDEEDDESMARRMQLEASWKQQNEWMDAYRERFGPEDGYLPERATSEGGGSPLQGELSVMPNAEGGMVGSPYVPIVSKDFPLTAGYSSEGPDAYNPHRRTRRKLFFKSTVPKPFEFEQRERSRPKSISKVKFEQDLAIRAAEEAEARNRKFRANPLPSAVVEPRYERMLLEAEVKRQLSHQRRLEELASLMEQPFSFYYRDQEREVAREELAKAAKDPNRFQVAFRARDAPTSSKQDRFRMMQLELEAKRESTRRRVEEARRAAKERVEEEAKRRQAAANRAYQERLRSVDPAVHYSPNAPHPTKPMGAVPDFNGLHRQWEVQMARARANIRKRITVPQEFRLNGADPPEQAARDRKAEERRQRIILDMQVDAELLPEMRWPYKSPRGKVRPTPMPAYLLERMGHSPGNHAATARKSATAAAAKGGAYTLREEKEAAARKASEKLRAEALRRADRLLKEAAARKQAEAEAAGAGGDFGLASDVGATAVGGVDQSSSGRGAANRRRVEVAGREDNPQVYVEARHMQIERKVKEVVEDALLDQGIEAYRYVEGLSDSLRALHGGTAVGAAMYSLAASLSGLVVLPCAYRTAAAAGIAQQNPAASRPLLSKLLPGCFGTSSISSAAVDANRRAVKDGAACAVKPALLLVFPPLAASSPAGGSLPPAAAEASQMRATDRNLPPAAAVSASAVSSAAPAGLHLTSSTLLSESSTPFHLFHSSLSHAATVGQQATPALSSSQVPQHPKPLPQPLMLATTSINAGAAEAASATSTAGPQQQPLALCTASVPPSLVAAVAEAAGGRGDGGFNRDGSSGTGGGGSAVTLLAGLALSCLHQLPVMLTVLSAEDGRVLLQSAASEDYYGRRAERGRRRAAGEEVQQQHQQTVALAGQAAGAATWPGPPPGGAMALAAAGVNGAAYAASPTGMGAIGDISVGATQGALSGDEAASAGGGACDGGGLLGDLFSLDPSKLQSVLEFLVSVAAEGDSDADEAADAERAQPHTGLVWEDASSCSSCEDSSAGGGREAESQQHSHGGAAEPAAPAGGGGEREAGGAAAGRELSGVDDDDQDAVALFTALQHQQKGGGDAGELLCAYRGSGSMRAALSSGGGGPASARPARSHGAGGTAAAAAAASASAAAGHARAEDSNRSSSGMTSSGRVLAVAMAAAMAGIGTRVCLMFSRASTGGRSAGVFLEPLATSTWTVAFESLGGHNATAGGTAAHHSRPRSIERDAEALNSHCGASLLEGGVFRQVAMPQQQQPQPQLQQQLLRNHSRRRSSTLLVEVYSRAMQQHHHHHQYPAGGGSSTTGDGPPPDLQPATQGAWQAGQGPANGGSSGLRHQQHTGSGASAVAHNAMWQQQCSSPLSSVHGGATVPTRAGASAAATAVADGAGAGPQSVLAHVDVEDMLLMVPSTDHNALFSRHLRLANGSVSPASRSVHVAQLQQQHSSRHLQAFAKQHPPRQQQPQPQGAGVRSDELLVTQLQRGDVQQQARGMPAQDLAATAVPMATNGTTPVSAEVRALPAVSAGQTAAGQTRQHVLTAHGARHPQAPAAADGPDGADGHRAWHEVRVAHVTDGATGQRLLVVMQKDVTAKVEAERHIMKVSEAEHRLLEQIFPRHVLTYMTQDGCAPLPTAPDALLHRKDTIGFDLPGTSPESDDDEEGLSLANEQSPTTSAWRPHVRDCNALATWHEEVTILFADIQGFTPMCKELPATVVMRFLNDLFVQFDSLVDVYGVYKVETIGDCYVVAGGLIHKDTDGMAAVHEGGQVDARHADRVVQFAKAMLRAAATMRMPPHGGPVRIRVGVHSGPVVSGVVGTRMPRFCLFGDTMNTASRMESTGTPGCIHVSQDTFARLSGSKERWRPSGGIEVKGKGHMETHQPLLLATNSTNAGAAAAASATSMAGPQQPLVLCTVSVVTGITSAAGGRADGGGYFGGSGGGNGGSGGGGGSAATLLAGLALSCLHQLPVMLTVLSAEDGRVLLQSAASEDYYGRRAERGRRAGEEGQQQQHHQPVAGSAAAAAAAAATGSDALDAAPAAERGSACGGDLGATRGPRVSAGGASDEHIGLLGDLFSLDPGKLQSVLEFLVSVAAAEGDSDGDEAADSECAQPHRGLVWEGIVRVPATQDTDARDGSVSFCSCSDAAAGALCTHCPAVAEAAALRSQSQQQQNMTQSPAVHAGDLGPFGGVAEGPRQRQQQQARGGGPAGGRKGGGTGRDPSRCADEGDALSLFTALQEESQGLPPPTIAHQPSSGQLALSGRLLAPLSRRGTGTGYSSGSILAPKGPSSLLPAPTVMQQQQQQQVVAGGAPPPCGGGMGGSDSSSTRRAATEAVATSSGVTAGAAAMTIITDSAAARTASRSSSAQQQLPLWRTVSAAASKLLSRTKSKMLRQAPGDRFKATSAGRESSLSFSASLTGASVGSLQQTLQQHANAGNSGGGVFDHPRAFAAEPGMPQPRALSYSLPQMPSFGRARGQLRQAAAPAAAGESSAVSATNAAAAAAGVTGTPQRAEPWSAPSSDSNVQGAQPAAQAAASGGAPWVPAGGGKLSRMLLMTSPHHHQLDRTRGGASASAAVHEGTSVPDTLLAAAEVAAADQALICSMRSVGSPAMGWVGGMGSFSRAGGRPRAARSQRSLALQGAGVSPLDPLATSTWMVAYESLGNNSDSTADGWASGRAGGGRGSTALLLETAQEREEEQEEEEREAAASESLGAAVADASAAAGIVTCQQPAECSNCKQQLCQGPAVEIVSDPAVSAASAATPADGARRPLAPADGSHAACFVEGAAAPATAAAEMITSPPPVHRQTMGGASSTFDVLVCADSGQHATAEMVEAAAMAGSSPENSRKSRLPYGQQEKNGLSNSGAAGGEYQMLLRHQQQLRHTYQGYQQPRPQQHEQSSAAAVAATMDNLPTPSPLSPVAAALRSRVHSQRRRSTLLTEISNRSIMQAAGVTAARSATTVDVASMDSERPSSAASGARTRRVATAFEAMFAAASSSTVEGVAAEVYSAGGFASVAGTARRGDPLRSPLVTGKGLSPAASYALASAANSVTSLSRSGTGAGGGGLRVLQFASSLRNLPAAGAASARAAVVDPFSASPRTSGVLRGASSMRRMSITSFHCEGAAPALTSGNTDSSPSPSQVARAYATHMGRAPREPPRRSFSATAAGRAAAGYGSFSRRSRAAADGEAAAGDAGSAEAARGRFWAHQEHGSYKSSFTRGGVLPAIADSGSLPAGAAGGDGEAAAEGHPPAPAAAGAGGPGGLLAGNFDFDDEDVVVMIPSTDHNAVAAVASVGGSSAAARQPARVPPLQQQQQGDPNSRLAVAFTAGKRAWHEVRVAHVTDGATGQRLLVVMQKDVTAKVEAERHIMKVSEAEHRLLEQIFPRHVLTYMTQDGCAPLPTASASQLRHMDTILMAQPTGQNAAGDGSEDSEDEDPIDERVPGASAWRPHVRDCNALATWHEEVTILFADIQGFTPMCKELPATVVMRFLNDLFVQFDSLVDVYGVYKVETIGDCYVVAGGLISKDMDGMAAVHEGGQVDARHADRVVQFAKAMLRAAASMRMPTHGGPVRIRVGVHSGPVVSGVVGTRMPRFCLFGDTMNTASRMESTGTPGCIHVSQDTFARLSGSKERWRPSGGIEVKGKGHMETHVWAPAGAR</sequence>
<keyword evidence="13" id="KW-1185">Reference proteome</keyword>
<comment type="subcellular location">
    <subcellularLocation>
        <location evidence="1">Membrane</location>
    </subcellularLocation>
</comment>
<dbReference type="InterPro" id="IPR019579">
    <property type="entry name" value="FAM161A/B"/>
</dbReference>
<feature type="region of interest" description="Disordered" evidence="9">
    <location>
        <begin position="3704"/>
        <end position="3729"/>
    </location>
</feature>
<dbReference type="GO" id="GO:0007168">
    <property type="term" value="P:receptor guanylyl cyclase signaling pathway"/>
    <property type="evidence" value="ECO:0007669"/>
    <property type="project" value="TreeGrafter"/>
</dbReference>
<dbReference type="GO" id="GO:0004016">
    <property type="term" value="F:adenylate cyclase activity"/>
    <property type="evidence" value="ECO:0007669"/>
    <property type="project" value="TreeGrafter"/>
</dbReference>
<evidence type="ECO:0000256" key="5">
    <source>
        <dbReference type="ARBA" id="ARBA00023136"/>
    </source>
</evidence>
<organism evidence="12 13">
    <name type="scientific">Chlamydomonas incerta</name>
    <dbReference type="NCBI Taxonomy" id="51695"/>
    <lineage>
        <taxon>Eukaryota</taxon>
        <taxon>Viridiplantae</taxon>
        <taxon>Chlorophyta</taxon>
        <taxon>core chlorophytes</taxon>
        <taxon>Chlorophyceae</taxon>
        <taxon>CS clade</taxon>
        <taxon>Chlamydomonadales</taxon>
        <taxon>Chlamydomonadaceae</taxon>
        <taxon>Chlamydomonas</taxon>
    </lineage>
</organism>
<evidence type="ECO:0000256" key="7">
    <source>
        <dbReference type="PROSITE-ProRule" id="PRU00325"/>
    </source>
</evidence>
<feature type="compositionally biased region" description="Polar residues" evidence="9">
    <location>
        <begin position="3600"/>
        <end position="3612"/>
    </location>
</feature>
<feature type="region of interest" description="Disordered" evidence="9">
    <location>
        <begin position="2473"/>
        <end position="2498"/>
    </location>
</feature>
<feature type="coiled-coil region" evidence="8">
    <location>
        <begin position="727"/>
        <end position="769"/>
    </location>
</feature>
<protein>
    <submittedName>
        <fullName evidence="12">Uncharacterized protein</fullName>
    </submittedName>
</protein>
<keyword evidence="6" id="KW-0456">Lyase</keyword>
<dbReference type="PROSITE" id="PS50125">
    <property type="entry name" value="GUANYLATE_CYCLASE_2"/>
    <property type="match status" value="2"/>
</dbReference>
<feature type="region of interest" description="Disordered" evidence="9">
    <location>
        <begin position="3598"/>
        <end position="3637"/>
    </location>
</feature>
<feature type="compositionally biased region" description="Gly residues" evidence="9">
    <location>
        <begin position="265"/>
        <end position="280"/>
    </location>
</feature>
<feature type="region of interest" description="Disordered" evidence="9">
    <location>
        <begin position="3889"/>
        <end position="3912"/>
    </location>
</feature>
<feature type="coiled-coil region" evidence="8">
    <location>
        <begin position="147"/>
        <end position="218"/>
    </location>
</feature>
<feature type="region of interest" description="Disordered" evidence="9">
    <location>
        <begin position="329"/>
        <end position="369"/>
    </location>
</feature>
<feature type="compositionally biased region" description="Gly residues" evidence="9">
    <location>
        <begin position="2679"/>
        <end position="2693"/>
    </location>
</feature>
<feature type="domain" description="Guanylate cyclase" evidence="10">
    <location>
        <begin position="3935"/>
        <end position="4077"/>
    </location>
</feature>
<feature type="compositionally biased region" description="Low complexity" evidence="9">
    <location>
        <begin position="2482"/>
        <end position="2498"/>
    </location>
</feature>
<feature type="region of interest" description="Disordered" evidence="9">
    <location>
        <begin position="1466"/>
        <end position="1541"/>
    </location>
</feature>
<dbReference type="Pfam" id="PF00211">
    <property type="entry name" value="Guanylate_cyc"/>
    <property type="match status" value="2"/>
</dbReference>
<evidence type="ECO:0000256" key="2">
    <source>
        <dbReference type="ARBA" id="ARBA00022692"/>
    </source>
</evidence>
<keyword evidence="3" id="KW-0547">Nucleotide-binding</keyword>
<dbReference type="InterPro" id="IPR007527">
    <property type="entry name" value="Znf_SWIM"/>
</dbReference>
<feature type="compositionally biased region" description="Low complexity" evidence="9">
    <location>
        <begin position="1734"/>
        <end position="1748"/>
    </location>
</feature>
<dbReference type="SMART" id="SM00044">
    <property type="entry name" value="CYCc"/>
    <property type="match status" value="2"/>
</dbReference>
<dbReference type="PANTHER" id="PTHR11920:SF335">
    <property type="entry name" value="GUANYLATE CYCLASE"/>
    <property type="match status" value="1"/>
</dbReference>
<feature type="compositionally biased region" description="Low complexity" evidence="9">
    <location>
        <begin position="1591"/>
        <end position="1605"/>
    </location>
</feature>
<dbReference type="CDD" id="cd07302">
    <property type="entry name" value="CHD"/>
    <property type="match status" value="2"/>
</dbReference>
<feature type="region of interest" description="Disordered" evidence="9">
    <location>
        <begin position="2907"/>
        <end position="2943"/>
    </location>
</feature>
<accession>A0A835VSP9</accession>
<dbReference type="GO" id="GO:0004383">
    <property type="term" value="F:guanylate cyclase activity"/>
    <property type="evidence" value="ECO:0007669"/>
    <property type="project" value="TreeGrafter"/>
</dbReference>
<dbReference type="InterPro" id="IPR001054">
    <property type="entry name" value="A/G_cyclase"/>
</dbReference>
<keyword evidence="7" id="KW-0862">Zinc</keyword>
<dbReference type="GO" id="GO:0001653">
    <property type="term" value="F:peptide receptor activity"/>
    <property type="evidence" value="ECO:0007669"/>
    <property type="project" value="TreeGrafter"/>
</dbReference>
<feature type="compositionally biased region" description="Low complexity" evidence="9">
    <location>
        <begin position="286"/>
        <end position="305"/>
    </location>
</feature>
<feature type="region of interest" description="Disordered" evidence="9">
    <location>
        <begin position="1769"/>
        <end position="1828"/>
    </location>
</feature>
<feature type="region of interest" description="Disordered" evidence="9">
    <location>
        <begin position="2127"/>
        <end position="2155"/>
    </location>
</feature>
<dbReference type="GO" id="GO:0008270">
    <property type="term" value="F:zinc ion binding"/>
    <property type="evidence" value="ECO:0007669"/>
    <property type="project" value="UniProtKB-KW"/>
</dbReference>
<keyword evidence="7" id="KW-0863">Zinc-finger</keyword>
<dbReference type="Pfam" id="PF10595">
    <property type="entry name" value="FAM161A_B"/>
    <property type="match status" value="1"/>
</dbReference>
<feature type="domain" description="Guanylate cyclase" evidence="10">
    <location>
        <begin position="2173"/>
        <end position="2315"/>
    </location>
</feature>
<evidence type="ECO:0000256" key="1">
    <source>
        <dbReference type="ARBA" id="ARBA00004370"/>
    </source>
</evidence>
<keyword evidence="8" id="KW-0175">Coiled coil</keyword>
<feature type="compositionally biased region" description="Polar residues" evidence="9">
    <location>
        <begin position="2145"/>
        <end position="2154"/>
    </location>
</feature>
<feature type="region of interest" description="Disordered" evidence="9">
    <location>
        <begin position="3311"/>
        <end position="3340"/>
    </location>
</feature>
<dbReference type="Proteomes" id="UP000650467">
    <property type="component" value="Unassembled WGS sequence"/>
</dbReference>
<dbReference type="SUPFAM" id="SSF55073">
    <property type="entry name" value="Nucleotide cyclase"/>
    <property type="match status" value="2"/>
</dbReference>
<keyword evidence="5" id="KW-0472">Membrane</keyword>
<feature type="region of interest" description="Disordered" evidence="9">
    <location>
        <begin position="1733"/>
        <end position="1752"/>
    </location>
</feature>
<dbReference type="PANTHER" id="PTHR11920">
    <property type="entry name" value="GUANYLYL CYCLASE"/>
    <property type="match status" value="1"/>
</dbReference>
<evidence type="ECO:0000256" key="9">
    <source>
        <dbReference type="SAM" id="MobiDB-lite"/>
    </source>
</evidence>
<dbReference type="GO" id="GO:0000166">
    <property type="term" value="F:nucleotide binding"/>
    <property type="evidence" value="ECO:0007669"/>
    <property type="project" value="UniProtKB-KW"/>
</dbReference>
<keyword evidence="4" id="KW-1133">Transmembrane helix</keyword>
<keyword evidence="7" id="KW-0479">Metal-binding</keyword>
<feature type="region of interest" description="Disordered" evidence="9">
    <location>
        <begin position="2641"/>
        <end position="2701"/>
    </location>
</feature>
<feature type="domain" description="SWIM-type" evidence="11">
    <location>
        <begin position="2598"/>
        <end position="2638"/>
    </location>
</feature>
<feature type="region of interest" description="Disordered" evidence="9">
    <location>
        <begin position="1925"/>
        <end position="1952"/>
    </location>
</feature>
<feature type="region of interest" description="Disordered" evidence="9">
    <location>
        <begin position="231"/>
        <end position="305"/>
    </location>
</feature>
<dbReference type="GO" id="GO:0035556">
    <property type="term" value="P:intracellular signal transduction"/>
    <property type="evidence" value="ECO:0007669"/>
    <property type="project" value="InterPro"/>
</dbReference>
<evidence type="ECO:0000256" key="3">
    <source>
        <dbReference type="ARBA" id="ARBA00022741"/>
    </source>
</evidence>
<name>A0A835VSP9_CHLIN</name>
<evidence type="ECO:0000313" key="13">
    <source>
        <dbReference type="Proteomes" id="UP000650467"/>
    </source>
</evidence>
<feature type="compositionally biased region" description="Polar residues" evidence="9">
    <location>
        <begin position="3329"/>
        <end position="3338"/>
    </location>
</feature>
<evidence type="ECO:0000259" key="11">
    <source>
        <dbReference type="PROSITE" id="PS50966"/>
    </source>
</evidence>
<feature type="compositionally biased region" description="Pro residues" evidence="9">
    <location>
        <begin position="334"/>
        <end position="347"/>
    </location>
</feature>
<gene>
    <name evidence="12" type="ORF">HXX76_012163</name>
</gene>
<comment type="caution">
    <text evidence="12">The sequence shown here is derived from an EMBL/GenBank/DDBJ whole genome shotgun (WGS) entry which is preliminary data.</text>
</comment>
<evidence type="ECO:0000313" key="12">
    <source>
        <dbReference type="EMBL" id="KAG2427842.1"/>
    </source>
</evidence>
<feature type="compositionally biased region" description="Low complexity" evidence="9">
    <location>
        <begin position="1486"/>
        <end position="1498"/>
    </location>
</feature>
<dbReference type="Gene3D" id="3.30.70.1230">
    <property type="entry name" value="Nucleotide cyclase"/>
    <property type="match status" value="2"/>
</dbReference>
<feature type="region of interest" description="Disordered" evidence="9">
    <location>
        <begin position="1582"/>
        <end position="1605"/>
    </location>
</feature>
<dbReference type="GO" id="GO:0005886">
    <property type="term" value="C:plasma membrane"/>
    <property type="evidence" value="ECO:0007669"/>
    <property type="project" value="TreeGrafter"/>
</dbReference>
<keyword evidence="2" id="KW-0812">Transmembrane</keyword>
<dbReference type="InterPro" id="IPR050401">
    <property type="entry name" value="Cyclic_nucleotide_synthase"/>
</dbReference>
<dbReference type="InterPro" id="IPR029787">
    <property type="entry name" value="Nucleotide_cyclase"/>
</dbReference>
<evidence type="ECO:0000256" key="8">
    <source>
        <dbReference type="SAM" id="Coils"/>
    </source>
</evidence>
<feature type="region of interest" description="Disordered" evidence="9">
    <location>
        <begin position="1"/>
        <end position="78"/>
    </location>
</feature>
<feature type="compositionally biased region" description="Acidic residues" evidence="9">
    <location>
        <begin position="3897"/>
        <end position="3907"/>
    </location>
</feature>
<evidence type="ECO:0000256" key="6">
    <source>
        <dbReference type="ARBA" id="ARBA00023239"/>
    </source>
</evidence>
<evidence type="ECO:0000259" key="10">
    <source>
        <dbReference type="PROSITE" id="PS50125"/>
    </source>
</evidence>
<proteinExistence type="predicted"/>
<feature type="compositionally biased region" description="Low complexity" evidence="9">
    <location>
        <begin position="3000"/>
        <end position="3015"/>
    </location>
</feature>
<reference evidence="12" key="1">
    <citation type="journal article" date="2020" name="bioRxiv">
        <title>Comparative genomics of Chlamydomonas.</title>
        <authorList>
            <person name="Craig R.J."/>
            <person name="Hasan A.R."/>
            <person name="Ness R.W."/>
            <person name="Keightley P.D."/>
        </authorList>
    </citation>
    <scope>NUCLEOTIDE SEQUENCE</scope>
    <source>
        <strain evidence="12">SAG 7.73</strain>
    </source>
</reference>